<evidence type="ECO:0000313" key="5">
    <source>
        <dbReference type="EMBL" id="KAK3610896.1"/>
    </source>
</evidence>
<dbReference type="InterPro" id="IPR002068">
    <property type="entry name" value="A-crystallin/Hsp20_dom"/>
</dbReference>
<gene>
    <name evidence="5" type="ORF">CHS0354_017497</name>
</gene>
<dbReference type="EMBL" id="JAEAOA010001082">
    <property type="protein sequence ID" value="KAK3610896.1"/>
    <property type="molecule type" value="Genomic_DNA"/>
</dbReference>
<evidence type="ECO:0000256" key="1">
    <source>
        <dbReference type="PROSITE-ProRule" id="PRU00285"/>
    </source>
</evidence>
<dbReference type="Gene3D" id="3.40.50.150">
    <property type="entry name" value="Vaccinia Virus protein VP39"/>
    <property type="match status" value="1"/>
</dbReference>
<dbReference type="Gene3D" id="2.60.40.790">
    <property type="match status" value="1"/>
</dbReference>
<comment type="similarity">
    <text evidence="1 2">Belongs to the small heat shock protein (HSP20) family.</text>
</comment>
<dbReference type="GO" id="GO:0009408">
    <property type="term" value="P:response to heat"/>
    <property type="evidence" value="ECO:0007669"/>
    <property type="project" value="TreeGrafter"/>
</dbReference>
<dbReference type="InterPro" id="IPR041698">
    <property type="entry name" value="Methyltransf_25"/>
</dbReference>
<evidence type="ECO:0000313" key="6">
    <source>
        <dbReference type="Proteomes" id="UP001195483"/>
    </source>
</evidence>
<dbReference type="PANTHER" id="PTHR45640">
    <property type="entry name" value="HEAT SHOCK PROTEIN HSP-12.2-RELATED"/>
    <property type="match status" value="1"/>
</dbReference>
<proteinExistence type="inferred from homology"/>
<dbReference type="InterPro" id="IPR029063">
    <property type="entry name" value="SAM-dependent_MTases_sf"/>
</dbReference>
<name>A0AAE0TIA3_9BIVA</name>
<dbReference type="PROSITE" id="PS01031">
    <property type="entry name" value="SHSP"/>
    <property type="match status" value="1"/>
</dbReference>
<dbReference type="InterPro" id="IPR001436">
    <property type="entry name" value="Alpha-crystallin/sHSP_animal"/>
</dbReference>
<dbReference type="SUPFAM" id="SSF53335">
    <property type="entry name" value="S-adenosyl-L-methionine-dependent methyltransferases"/>
    <property type="match status" value="1"/>
</dbReference>
<accession>A0AAE0TIA3</accession>
<dbReference type="InterPro" id="IPR008978">
    <property type="entry name" value="HSP20-like_chaperone"/>
</dbReference>
<comment type="caution">
    <text evidence="5">The sequence shown here is derived from an EMBL/GenBank/DDBJ whole genome shotgun (WGS) entry which is preliminary data.</text>
</comment>
<feature type="region of interest" description="Disordered" evidence="3">
    <location>
        <begin position="632"/>
        <end position="661"/>
    </location>
</feature>
<evidence type="ECO:0000256" key="2">
    <source>
        <dbReference type="RuleBase" id="RU003616"/>
    </source>
</evidence>
<dbReference type="GO" id="GO:0042026">
    <property type="term" value="P:protein refolding"/>
    <property type="evidence" value="ECO:0007669"/>
    <property type="project" value="TreeGrafter"/>
</dbReference>
<protein>
    <recommendedName>
        <fullName evidence="4">SHSP domain-containing protein</fullName>
    </recommendedName>
</protein>
<evidence type="ECO:0000256" key="3">
    <source>
        <dbReference type="SAM" id="MobiDB-lite"/>
    </source>
</evidence>
<dbReference type="CDD" id="cd06526">
    <property type="entry name" value="metazoan_ACD"/>
    <property type="match status" value="1"/>
</dbReference>
<dbReference type="Pfam" id="PF00011">
    <property type="entry name" value="HSP20"/>
    <property type="match status" value="1"/>
</dbReference>
<reference evidence="5" key="2">
    <citation type="journal article" date="2021" name="Genome Biol. Evol.">
        <title>Developing a high-quality reference genome for a parasitic bivalve with doubly uniparental inheritance (Bivalvia: Unionida).</title>
        <authorList>
            <person name="Smith C.H."/>
        </authorList>
    </citation>
    <scope>NUCLEOTIDE SEQUENCE</scope>
    <source>
        <strain evidence="5">CHS0354</strain>
        <tissue evidence="5">Mantle</tissue>
    </source>
</reference>
<dbReference type="AlphaFoldDB" id="A0AAE0TIA3"/>
<dbReference type="Pfam" id="PF13649">
    <property type="entry name" value="Methyltransf_25"/>
    <property type="match status" value="1"/>
</dbReference>
<feature type="region of interest" description="Disordered" evidence="3">
    <location>
        <begin position="483"/>
        <end position="518"/>
    </location>
</feature>
<dbReference type="SUPFAM" id="SSF49764">
    <property type="entry name" value="HSP20-like chaperones"/>
    <property type="match status" value="1"/>
</dbReference>
<sequence length="795" mass="89991">MADDKQPTFTKAIVSYDGIFKGMYDESLRKLFQEGRKLLSVGEWGQGKAAFSQALEKAATAENDRKTLTLILSEIDRYEKNKINPSTESVKTISWETVTSRKLCRLDESVFELPQSIFFLDIGKPGQPDYVRMLGRKILSDLWVKFKIPEIHCSFITADMILGVYQDERVSESNVTVFYSPFTNPEKLCVMDKIIKSHGNETELIFPFSLLRESTRKEHCSPPEGWVIDDAFAVMLGCGEDRIRQYTIEFLKSTNLRKPKLYDPACSTGVFLSTLKKAFPDSYTIGQDLSAQMAVISRERVDEVYCGNAMNPMIEAGTADAVFIRFLNSEVVKTKEAEELLKAVLLTVKDGGYMVTFGHTPVLLSSSNFKMLKGFEYKQSVGVAIDESGIFQYYVIQKSFHEYIKEKLISGRVLMEHKPVDAEEFSQQKNLEEFTQRLWQQVKTETKYDEDIEETGYFPPPLREQLYYDTFCNATDQDASFDKDSLFEGSSSSGAKRSHDDDTGSTPSKRPRGRPYTHASVKITCLEPDVSTITSEIAKLQEEGLGIPKSEIVGGLRTTSKLPLDWVADDMRQYIFQLFPRLKKFRYMKCNKAKGLSPLPDNLKPKDMRHYLRRSALYIVPIGPLKPKEDCLPESTQESCPGSPIPSSSTSSITMSTPCSSSNLNSNNTTGGGNNTVNSNFSYWLPVKISGEKVISDEREFRITFDVSHFSPEEITVKTKDNRIVVHAKHTERQDQYGFVERQITRQYHLPADVNPNEVTSSLSASGILTLKAPKVIQHTQEERIIPIQHEMDTD</sequence>
<reference evidence="5" key="3">
    <citation type="submission" date="2023-05" db="EMBL/GenBank/DDBJ databases">
        <authorList>
            <person name="Smith C.H."/>
        </authorList>
    </citation>
    <scope>NUCLEOTIDE SEQUENCE</scope>
    <source>
        <strain evidence="5">CHS0354</strain>
        <tissue evidence="5">Mantle</tissue>
    </source>
</reference>
<evidence type="ECO:0000259" key="4">
    <source>
        <dbReference type="PROSITE" id="PS01031"/>
    </source>
</evidence>
<dbReference type="PANTHER" id="PTHR45640:SF26">
    <property type="entry name" value="RE23625P"/>
    <property type="match status" value="1"/>
</dbReference>
<dbReference type="Proteomes" id="UP001195483">
    <property type="component" value="Unassembled WGS sequence"/>
</dbReference>
<dbReference type="GO" id="GO:0005634">
    <property type="term" value="C:nucleus"/>
    <property type="evidence" value="ECO:0007669"/>
    <property type="project" value="TreeGrafter"/>
</dbReference>
<reference evidence="5" key="1">
    <citation type="journal article" date="2021" name="Genome Biol. Evol.">
        <title>A High-Quality Reference Genome for a Parasitic Bivalve with Doubly Uniparental Inheritance (Bivalvia: Unionida).</title>
        <authorList>
            <person name="Smith C.H."/>
        </authorList>
    </citation>
    <scope>NUCLEOTIDE SEQUENCE</scope>
    <source>
        <strain evidence="5">CHS0354</strain>
    </source>
</reference>
<dbReference type="GO" id="GO:0051082">
    <property type="term" value="F:unfolded protein binding"/>
    <property type="evidence" value="ECO:0007669"/>
    <property type="project" value="TreeGrafter"/>
</dbReference>
<keyword evidence="6" id="KW-1185">Reference proteome</keyword>
<organism evidence="5 6">
    <name type="scientific">Potamilus streckersoni</name>
    <dbReference type="NCBI Taxonomy" id="2493646"/>
    <lineage>
        <taxon>Eukaryota</taxon>
        <taxon>Metazoa</taxon>
        <taxon>Spiralia</taxon>
        <taxon>Lophotrochozoa</taxon>
        <taxon>Mollusca</taxon>
        <taxon>Bivalvia</taxon>
        <taxon>Autobranchia</taxon>
        <taxon>Heteroconchia</taxon>
        <taxon>Palaeoheterodonta</taxon>
        <taxon>Unionida</taxon>
        <taxon>Unionoidea</taxon>
        <taxon>Unionidae</taxon>
        <taxon>Ambleminae</taxon>
        <taxon>Lampsilini</taxon>
        <taxon>Potamilus</taxon>
    </lineage>
</organism>
<dbReference type="GO" id="GO:0005737">
    <property type="term" value="C:cytoplasm"/>
    <property type="evidence" value="ECO:0007669"/>
    <property type="project" value="TreeGrafter"/>
</dbReference>
<dbReference type="PRINTS" id="PR00299">
    <property type="entry name" value="ACRYSTALLIN"/>
</dbReference>
<feature type="compositionally biased region" description="Low complexity" evidence="3">
    <location>
        <begin position="639"/>
        <end position="661"/>
    </location>
</feature>
<feature type="domain" description="SHSP" evidence="4">
    <location>
        <begin position="678"/>
        <end position="791"/>
    </location>
</feature>